<dbReference type="OrthoDB" id="10043005at2759"/>
<organism evidence="5 6">
    <name type="scientific">Rotaria socialis</name>
    <dbReference type="NCBI Taxonomy" id="392032"/>
    <lineage>
        <taxon>Eukaryota</taxon>
        <taxon>Metazoa</taxon>
        <taxon>Spiralia</taxon>
        <taxon>Gnathifera</taxon>
        <taxon>Rotifera</taxon>
        <taxon>Eurotatoria</taxon>
        <taxon>Bdelloidea</taxon>
        <taxon>Philodinida</taxon>
        <taxon>Philodinidae</taxon>
        <taxon>Rotaria</taxon>
    </lineage>
</organism>
<feature type="domain" description="UMOD/GP2/OIT3-like D8C" evidence="4">
    <location>
        <begin position="86"/>
        <end position="164"/>
    </location>
</feature>
<gene>
    <name evidence="5" type="ORF">TIS948_LOCUS27736</name>
</gene>
<sequence>MTSWDKNSFSRPVDPSSSSMRNAPALTMPTNNYFVPVSKYSSQVHPQYGGDGRQIQQPGYQPKYIEASQPTRVDISQTSYNGWYRFIGASGSQLITFPVNTGFCGTNAPGWWNGTHPSTVGATANGNFCANYAGYICNPSYSIASVLATNCSGFYVYYLVPLACPGIYPRYCTM</sequence>
<evidence type="ECO:0000259" key="4">
    <source>
        <dbReference type="Pfam" id="PF23283"/>
    </source>
</evidence>
<feature type="region of interest" description="Disordered" evidence="3">
    <location>
        <begin position="1"/>
        <end position="24"/>
    </location>
</feature>
<dbReference type="Proteomes" id="UP000663825">
    <property type="component" value="Unassembled WGS sequence"/>
</dbReference>
<evidence type="ECO:0000256" key="2">
    <source>
        <dbReference type="ARBA" id="ARBA00023157"/>
    </source>
</evidence>
<comment type="caution">
    <text evidence="5">The sequence shown here is derived from an EMBL/GenBank/DDBJ whole genome shotgun (WGS) entry which is preliminary data.</text>
</comment>
<feature type="compositionally biased region" description="Low complexity" evidence="3">
    <location>
        <begin position="9"/>
        <end position="19"/>
    </location>
</feature>
<evidence type="ECO:0000256" key="3">
    <source>
        <dbReference type="SAM" id="MobiDB-lite"/>
    </source>
</evidence>
<evidence type="ECO:0000256" key="1">
    <source>
        <dbReference type="ARBA" id="ARBA00022729"/>
    </source>
</evidence>
<proteinExistence type="predicted"/>
<accession>A0A818A418</accession>
<protein>
    <recommendedName>
        <fullName evidence="4">UMOD/GP2/OIT3-like D8C domain-containing protein</fullName>
    </recommendedName>
</protein>
<dbReference type="EMBL" id="CAJNXB010004996">
    <property type="protein sequence ID" value="CAF3401344.1"/>
    <property type="molecule type" value="Genomic_DNA"/>
</dbReference>
<name>A0A818A418_9BILA</name>
<reference evidence="5" key="1">
    <citation type="submission" date="2021-02" db="EMBL/GenBank/DDBJ databases">
        <authorList>
            <person name="Nowell W R."/>
        </authorList>
    </citation>
    <scope>NUCLEOTIDE SEQUENCE</scope>
</reference>
<keyword evidence="2" id="KW-1015">Disulfide bond</keyword>
<dbReference type="Pfam" id="PF23283">
    <property type="entry name" value="D8C_UMOD"/>
    <property type="match status" value="1"/>
</dbReference>
<dbReference type="InterPro" id="IPR057774">
    <property type="entry name" value="D8C_UMOD/GP2/OIT3-like"/>
</dbReference>
<evidence type="ECO:0000313" key="5">
    <source>
        <dbReference type="EMBL" id="CAF3401344.1"/>
    </source>
</evidence>
<keyword evidence="1" id="KW-0732">Signal</keyword>
<dbReference type="AlphaFoldDB" id="A0A818A418"/>
<evidence type="ECO:0000313" key="6">
    <source>
        <dbReference type="Proteomes" id="UP000663825"/>
    </source>
</evidence>